<keyword evidence="4" id="KW-1185">Reference proteome</keyword>
<evidence type="ECO:0000313" key="3">
    <source>
        <dbReference type="EMBL" id="MFD2704627.1"/>
    </source>
</evidence>
<name>A0ABW5SZV9_9BACI</name>
<feature type="domain" description="LysM" evidence="2">
    <location>
        <begin position="177"/>
        <end position="227"/>
    </location>
</feature>
<feature type="compositionally biased region" description="Low complexity" evidence="1">
    <location>
        <begin position="155"/>
        <end position="165"/>
    </location>
</feature>
<dbReference type="EMBL" id="JBHUML010000002">
    <property type="protein sequence ID" value="MFD2704627.1"/>
    <property type="molecule type" value="Genomic_DNA"/>
</dbReference>
<evidence type="ECO:0000313" key="4">
    <source>
        <dbReference type="Proteomes" id="UP001597520"/>
    </source>
</evidence>
<dbReference type="PANTHER" id="PTHR34700:SF4">
    <property type="entry name" value="PHAGE-LIKE ELEMENT PBSX PROTEIN XKDP"/>
    <property type="match status" value="1"/>
</dbReference>
<dbReference type="RefSeq" id="WP_380711904.1">
    <property type="nucleotide sequence ID" value="NZ_JBHUML010000002.1"/>
</dbReference>
<dbReference type="PROSITE" id="PS51782">
    <property type="entry name" value="LYSM"/>
    <property type="match status" value="1"/>
</dbReference>
<sequence>MANNPIEFWLSYNNSEEKLRLPVNPETIEVTSPFGYEDVEVTRIGEYTIIGERGLREVSFSSFFPRDYNPSFCEYENFPSPRECVDTIERWRDTRRPIRLTITGAGVNLAVTLRDFPIEPERAGNPGDIYYEMSFKQYRFISFNSVRQDEQPAPETGTSSVSTTSESDREDPRQQPNTYDVKSGDTLWDIANDIYGDGGRWRDIYAENEDVIGKDPDALSPGMTLEISGNGGDS</sequence>
<evidence type="ECO:0000259" key="2">
    <source>
        <dbReference type="PROSITE" id="PS51782"/>
    </source>
</evidence>
<dbReference type="InterPro" id="IPR018392">
    <property type="entry name" value="LysM"/>
</dbReference>
<dbReference type="CDD" id="cd00118">
    <property type="entry name" value="LysM"/>
    <property type="match status" value="1"/>
</dbReference>
<dbReference type="Proteomes" id="UP001597520">
    <property type="component" value="Unassembled WGS sequence"/>
</dbReference>
<accession>A0ABW5SZV9</accession>
<dbReference type="InterPro" id="IPR036779">
    <property type="entry name" value="LysM_dom_sf"/>
</dbReference>
<dbReference type="SMART" id="SM00257">
    <property type="entry name" value="LysM"/>
    <property type="match status" value="1"/>
</dbReference>
<gene>
    <name evidence="3" type="ORF">ACFSUB_04055</name>
</gene>
<organism evidence="3 4">
    <name type="scientific">Salibacterium lacus</name>
    <dbReference type="NCBI Taxonomy" id="1898109"/>
    <lineage>
        <taxon>Bacteria</taxon>
        <taxon>Bacillati</taxon>
        <taxon>Bacillota</taxon>
        <taxon>Bacilli</taxon>
        <taxon>Bacillales</taxon>
        <taxon>Bacillaceae</taxon>
    </lineage>
</organism>
<dbReference type="PANTHER" id="PTHR34700">
    <property type="entry name" value="POTASSIUM BINDING PROTEIN KBP"/>
    <property type="match status" value="1"/>
</dbReference>
<dbReference type="Gene3D" id="3.10.350.10">
    <property type="entry name" value="LysM domain"/>
    <property type="match status" value="1"/>
</dbReference>
<evidence type="ECO:0000256" key="1">
    <source>
        <dbReference type="SAM" id="MobiDB-lite"/>
    </source>
</evidence>
<dbReference type="InterPro" id="IPR052196">
    <property type="entry name" value="Bact_Kbp"/>
</dbReference>
<proteinExistence type="predicted"/>
<protein>
    <submittedName>
        <fullName evidence="3">LysM peptidoglycan-binding domain-containing protein</fullName>
    </submittedName>
</protein>
<dbReference type="Pfam" id="PF01476">
    <property type="entry name" value="LysM"/>
    <property type="match status" value="1"/>
</dbReference>
<feature type="region of interest" description="Disordered" evidence="1">
    <location>
        <begin position="212"/>
        <end position="234"/>
    </location>
</feature>
<dbReference type="SUPFAM" id="SSF54106">
    <property type="entry name" value="LysM domain"/>
    <property type="match status" value="1"/>
</dbReference>
<reference evidence="4" key="1">
    <citation type="journal article" date="2019" name="Int. J. Syst. Evol. Microbiol.">
        <title>The Global Catalogue of Microorganisms (GCM) 10K type strain sequencing project: providing services to taxonomists for standard genome sequencing and annotation.</title>
        <authorList>
            <consortium name="The Broad Institute Genomics Platform"/>
            <consortium name="The Broad Institute Genome Sequencing Center for Infectious Disease"/>
            <person name="Wu L."/>
            <person name="Ma J."/>
        </authorList>
    </citation>
    <scope>NUCLEOTIDE SEQUENCE [LARGE SCALE GENOMIC DNA]</scope>
    <source>
        <strain evidence="4">KCTC 33792</strain>
    </source>
</reference>
<feature type="region of interest" description="Disordered" evidence="1">
    <location>
        <begin position="146"/>
        <end position="184"/>
    </location>
</feature>
<comment type="caution">
    <text evidence="3">The sequence shown here is derived from an EMBL/GenBank/DDBJ whole genome shotgun (WGS) entry which is preliminary data.</text>
</comment>